<dbReference type="EMBL" id="JAUKUD010000005">
    <property type="protein sequence ID" value="KAK0742630.1"/>
    <property type="molecule type" value="Genomic_DNA"/>
</dbReference>
<evidence type="ECO:0000313" key="2">
    <source>
        <dbReference type="EMBL" id="KAK0742630.1"/>
    </source>
</evidence>
<name>A0AA40ENL1_9PEZI</name>
<evidence type="ECO:0008006" key="4">
    <source>
        <dbReference type="Google" id="ProtNLM"/>
    </source>
</evidence>
<accession>A0AA40ENL1</accession>
<gene>
    <name evidence="2" type="ORF">B0T18DRAFT_430067</name>
</gene>
<organism evidence="2 3">
    <name type="scientific">Schizothecium vesticola</name>
    <dbReference type="NCBI Taxonomy" id="314040"/>
    <lineage>
        <taxon>Eukaryota</taxon>
        <taxon>Fungi</taxon>
        <taxon>Dikarya</taxon>
        <taxon>Ascomycota</taxon>
        <taxon>Pezizomycotina</taxon>
        <taxon>Sordariomycetes</taxon>
        <taxon>Sordariomycetidae</taxon>
        <taxon>Sordariales</taxon>
        <taxon>Schizotheciaceae</taxon>
        <taxon>Schizothecium</taxon>
    </lineage>
</organism>
<dbReference type="Proteomes" id="UP001172155">
    <property type="component" value="Unassembled WGS sequence"/>
</dbReference>
<keyword evidence="3" id="KW-1185">Reference proteome</keyword>
<reference evidence="2" key="1">
    <citation type="submission" date="2023-06" db="EMBL/GenBank/DDBJ databases">
        <title>Genome-scale phylogeny and comparative genomics of the fungal order Sordariales.</title>
        <authorList>
            <consortium name="Lawrence Berkeley National Laboratory"/>
            <person name="Hensen N."/>
            <person name="Bonometti L."/>
            <person name="Westerberg I."/>
            <person name="Brannstrom I.O."/>
            <person name="Guillou S."/>
            <person name="Cros-Aarteil S."/>
            <person name="Calhoun S."/>
            <person name="Haridas S."/>
            <person name="Kuo A."/>
            <person name="Mondo S."/>
            <person name="Pangilinan J."/>
            <person name="Riley R."/>
            <person name="LaButti K."/>
            <person name="Andreopoulos B."/>
            <person name="Lipzen A."/>
            <person name="Chen C."/>
            <person name="Yanf M."/>
            <person name="Daum C."/>
            <person name="Ng V."/>
            <person name="Clum A."/>
            <person name="Steindorff A."/>
            <person name="Ohm R."/>
            <person name="Martin F."/>
            <person name="Silar P."/>
            <person name="Natvig D."/>
            <person name="Lalanne C."/>
            <person name="Gautier V."/>
            <person name="Ament-velasquez S.L."/>
            <person name="Kruys A."/>
            <person name="Hutchinson M.I."/>
            <person name="Powell A.J."/>
            <person name="Barry K."/>
            <person name="Miller A.N."/>
            <person name="Grigoriev I.V."/>
            <person name="Debuchy R."/>
            <person name="Gladieux P."/>
            <person name="Thoren M.H."/>
            <person name="Johannesson H."/>
        </authorList>
    </citation>
    <scope>NUCLEOTIDE SEQUENCE</scope>
    <source>
        <strain evidence="2">SMH3187-1</strain>
    </source>
</reference>
<evidence type="ECO:0000256" key="1">
    <source>
        <dbReference type="SAM" id="SignalP"/>
    </source>
</evidence>
<feature type="chain" id="PRO_5041254888" description="SCP domain-containing protein" evidence="1">
    <location>
        <begin position="25"/>
        <end position="216"/>
    </location>
</feature>
<keyword evidence="1" id="KW-0732">Signal</keyword>
<proteinExistence type="predicted"/>
<dbReference type="AlphaFoldDB" id="A0AA40ENL1"/>
<comment type="caution">
    <text evidence="2">The sequence shown here is derived from an EMBL/GenBank/DDBJ whole genome shotgun (WGS) entry which is preliminary data.</text>
</comment>
<sequence>MKIPTTPITKRLTLLLPLFTLSSATPAPTPELTGIPGPAGINLALSLSAFQLSASPGLPTLASLNLTAADLLSLLCGLSARSSSDLVGFHPRAACIPNDFPLAVGSLSSYMWERTAVRAAYNYLRAMGEAKCSVPKGEGATVFVEGMVDGYYVQVMGMAGEGMGAAGEEGSWCQHVAYGMEAYMVRDAGCCFPMGGYVVNGGAAKAWGNGGLWVYT</sequence>
<feature type="signal peptide" evidence="1">
    <location>
        <begin position="1"/>
        <end position="24"/>
    </location>
</feature>
<protein>
    <recommendedName>
        <fullName evidence="4">SCP domain-containing protein</fullName>
    </recommendedName>
</protein>
<evidence type="ECO:0000313" key="3">
    <source>
        <dbReference type="Proteomes" id="UP001172155"/>
    </source>
</evidence>